<accession>A0ACB8DNE6</accession>
<gene>
    <name evidence="1" type="ORF">HPB49_006419</name>
</gene>
<protein>
    <submittedName>
        <fullName evidence="1">Uncharacterized protein</fullName>
    </submittedName>
</protein>
<name>A0ACB8DNE6_DERSI</name>
<sequence length="518" mass="58008">MMSTSLRSVLAVVVLFAGVAFGQALSESPGLSASDATSSTILRDGHHYLASRSYSHRKDLVIFCYPGEPASYLSLFKSVYVEFKLVPERYTLFEGPDEASVRAQFDSHLASWVPLLPWRRSTISLSAFRPHCIGVVSDDDYRFELVVREANYWRLLQFALAVLLFFGVPSLCRNTLVFYSCGVTVGVLASLLVVVFVVGRLLPRRTAGYAVVCFGWSLVLYLLQLLWSNVYQVLADYKNVLAGYIAFTALVSFAVCYRVGPPTNPRTLDLIQWSLQLAALGGVITSSELREATCAIVLAMLVAYNFPPKWSAKLKTWWRTRVCRPKVTLLTEEEYILQGDVETRKALEALREFCGSPNCKTWQVVTRLKDPVRFAKFVQGQSHLADEEVLQYELDSSDRQPSDQDCQLTEESDDEQPSFTELAETHETCTSSEGYKITGNSVEELDEICQICAGTVAPCSWKQVLWYELGLLDHPPNVQSYLMVQKGDNQTSSHSWNLNTMLTVLNPPPTLEESGCQV</sequence>
<proteinExistence type="predicted"/>
<evidence type="ECO:0000313" key="1">
    <source>
        <dbReference type="EMBL" id="KAH7973894.1"/>
    </source>
</evidence>
<organism evidence="1 2">
    <name type="scientific">Dermacentor silvarum</name>
    <name type="common">Tick</name>
    <dbReference type="NCBI Taxonomy" id="543639"/>
    <lineage>
        <taxon>Eukaryota</taxon>
        <taxon>Metazoa</taxon>
        <taxon>Ecdysozoa</taxon>
        <taxon>Arthropoda</taxon>
        <taxon>Chelicerata</taxon>
        <taxon>Arachnida</taxon>
        <taxon>Acari</taxon>
        <taxon>Parasitiformes</taxon>
        <taxon>Ixodida</taxon>
        <taxon>Ixodoidea</taxon>
        <taxon>Ixodidae</taxon>
        <taxon>Rhipicephalinae</taxon>
        <taxon>Dermacentor</taxon>
    </lineage>
</organism>
<evidence type="ECO:0000313" key="2">
    <source>
        <dbReference type="Proteomes" id="UP000821865"/>
    </source>
</evidence>
<reference evidence="1" key="1">
    <citation type="submission" date="2020-05" db="EMBL/GenBank/DDBJ databases">
        <title>Large-scale comparative analyses of tick genomes elucidate their genetic diversity and vector capacities.</title>
        <authorList>
            <person name="Jia N."/>
            <person name="Wang J."/>
            <person name="Shi W."/>
            <person name="Du L."/>
            <person name="Sun Y."/>
            <person name="Zhan W."/>
            <person name="Jiang J."/>
            <person name="Wang Q."/>
            <person name="Zhang B."/>
            <person name="Ji P."/>
            <person name="Sakyi L.B."/>
            <person name="Cui X."/>
            <person name="Yuan T."/>
            <person name="Jiang B."/>
            <person name="Yang W."/>
            <person name="Lam T.T.-Y."/>
            <person name="Chang Q."/>
            <person name="Ding S."/>
            <person name="Wang X."/>
            <person name="Zhu J."/>
            <person name="Ruan X."/>
            <person name="Zhao L."/>
            <person name="Wei J."/>
            <person name="Que T."/>
            <person name="Du C."/>
            <person name="Cheng J."/>
            <person name="Dai P."/>
            <person name="Han X."/>
            <person name="Huang E."/>
            <person name="Gao Y."/>
            <person name="Liu J."/>
            <person name="Shao H."/>
            <person name="Ye R."/>
            <person name="Li L."/>
            <person name="Wei W."/>
            <person name="Wang X."/>
            <person name="Wang C."/>
            <person name="Yang T."/>
            <person name="Huo Q."/>
            <person name="Li W."/>
            <person name="Guo W."/>
            <person name="Chen H."/>
            <person name="Zhou L."/>
            <person name="Ni X."/>
            <person name="Tian J."/>
            <person name="Zhou Y."/>
            <person name="Sheng Y."/>
            <person name="Liu T."/>
            <person name="Pan Y."/>
            <person name="Xia L."/>
            <person name="Li J."/>
            <person name="Zhao F."/>
            <person name="Cao W."/>
        </authorList>
    </citation>
    <scope>NUCLEOTIDE SEQUENCE</scope>
    <source>
        <strain evidence="1">Dsil-2018</strain>
    </source>
</reference>
<dbReference type="Proteomes" id="UP000821865">
    <property type="component" value="Chromosome 10"/>
</dbReference>
<comment type="caution">
    <text evidence="1">The sequence shown here is derived from an EMBL/GenBank/DDBJ whole genome shotgun (WGS) entry which is preliminary data.</text>
</comment>
<keyword evidence="2" id="KW-1185">Reference proteome</keyword>
<dbReference type="EMBL" id="CM023479">
    <property type="protein sequence ID" value="KAH7973894.1"/>
    <property type="molecule type" value="Genomic_DNA"/>
</dbReference>